<dbReference type="GO" id="GO:0006351">
    <property type="term" value="P:DNA-templated transcription"/>
    <property type="evidence" value="ECO:0007669"/>
    <property type="project" value="TreeGrafter"/>
</dbReference>
<dbReference type="InterPro" id="IPR036390">
    <property type="entry name" value="WH_DNA-bd_sf"/>
</dbReference>
<keyword evidence="3" id="KW-0238">DNA-binding</keyword>
<reference evidence="6 7" key="1">
    <citation type="submission" date="2018-07" db="EMBL/GenBank/DDBJ databases">
        <title>Genomic Encyclopedia of Type Strains, Phase IV (KMG-IV): sequencing the most valuable type-strain genomes for metagenomic binning, comparative biology and taxonomic classification.</title>
        <authorList>
            <person name="Goeker M."/>
        </authorList>
    </citation>
    <scope>NUCLEOTIDE SEQUENCE [LARGE SCALE GENOMIC DNA]</scope>
    <source>
        <strain evidence="6 7">DSM 103736</strain>
    </source>
</reference>
<accession>A0A370R3U4</accession>
<evidence type="ECO:0000256" key="3">
    <source>
        <dbReference type="ARBA" id="ARBA00023125"/>
    </source>
</evidence>
<organism evidence="6 7">
    <name type="scientific">Enterobacillus tribolii</name>
    <dbReference type="NCBI Taxonomy" id="1487935"/>
    <lineage>
        <taxon>Bacteria</taxon>
        <taxon>Pseudomonadati</taxon>
        <taxon>Pseudomonadota</taxon>
        <taxon>Gammaproteobacteria</taxon>
        <taxon>Enterobacterales</taxon>
        <taxon>Hafniaceae</taxon>
        <taxon>Enterobacillus</taxon>
    </lineage>
</organism>
<dbReference type="SUPFAM" id="SSF53850">
    <property type="entry name" value="Periplasmic binding protein-like II"/>
    <property type="match status" value="1"/>
</dbReference>
<dbReference type="RefSeq" id="WP_115456857.1">
    <property type="nucleotide sequence ID" value="NZ_QRAP01000001.1"/>
</dbReference>
<protein>
    <submittedName>
        <fullName evidence="6">LysR family transcriptional regulator</fullName>
    </submittedName>
</protein>
<dbReference type="PANTHER" id="PTHR30537:SF30">
    <property type="entry name" value="TRANSCRIPTIONAL REGULATOR-RELATED"/>
    <property type="match status" value="1"/>
</dbReference>
<dbReference type="InterPro" id="IPR005119">
    <property type="entry name" value="LysR_subst-bd"/>
</dbReference>
<sequence length="304" mass="33418">MDKLNRMAVFAIVVTEGSFSAAGRRLGISASAVSQHIRALEGTVGAALFHRSTRKLALTEAGAAFYPGCQAMLNEAHQAEQRLAEMRDTLVGELRIASTVGIGGTPLARALFPLLQANPGLTLRVLADDEIVDLIGERVDIALRVNRTLEDASYIAHPLADWPMVICAAPRYLSRWGVPETPEELAVHHWLINGSAAGPAQPTVLHHRSGRRFHFRIPPGAVNSSSMNVLRAFTLEGVGMSLQPLYEIDGELGRGELIVLLPEWRADPLKLHALTLEKVHTEKNRQALRYLRDYFQHLPERGKS</sequence>
<dbReference type="AlphaFoldDB" id="A0A370R3U4"/>
<dbReference type="Pfam" id="PF03466">
    <property type="entry name" value="LysR_substrate"/>
    <property type="match status" value="1"/>
</dbReference>
<dbReference type="PROSITE" id="PS50931">
    <property type="entry name" value="HTH_LYSR"/>
    <property type="match status" value="1"/>
</dbReference>
<dbReference type="CDD" id="cd08422">
    <property type="entry name" value="PBP2_CrgA_like"/>
    <property type="match status" value="1"/>
</dbReference>
<name>A0A370R3U4_9GAMM</name>
<keyword evidence="4" id="KW-0804">Transcription</keyword>
<feature type="domain" description="HTH lysR-type" evidence="5">
    <location>
        <begin position="1"/>
        <end position="59"/>
    </location>
</feature>
<proteinExistence type="inferred from homology"/>
<comment type="similarity">
    <text evidence="1">Belongs to the LysR transcriptional regulatory family.</text>
</comment>
<dbReference type="GO" id="GO:0043565">
    <property type="term" value="F:sequence-specific DNA binding"/>
    <property type="evidence" value="ECO:0007669"/>
    <property type="project" value="TreeGrafter"/>
</dbReference>
<dbReference type="EMBL" id="QRAP01000001">
    <property type="protein sequence ID" value="RDK97106.1"/>
    <property type="molecule type" value="Genomic_DNA"/>
</dbReference>
<evidence type="ECO:0000259" key="5">
    <source>
        <dbReference type="PROSITE" id="PS50931"/>
    </source>
</evidence>
<dbReference type="GO" id="GO:0003700">
    <property type="term" value="F:DNA-binding transcription factor activity"/>
    <property type="evidence" value="ECO:0007669"/>
    <property type="project" value="InterPro"/>
</dbReference>
<gene>
    <name evidence="6" type="ORF">C8D90_101551</name>
</gene>
<evidence type="ECO:0000256" key="1">
    <source>
        <dbReference type="ARBA" id="ARBA00009437"/>
    </source>
</evidence>
<dbReference type="PANTHER" id="PTHR30537">
    <property type="entry name" value="HTH-TYPE TRANSCRIPTIONAL REGULATOR"/>
    <property type="match status" value="1"/>
</dbReference>
<keyword evidence="2" id="KW-0805">Transcription regulation</keyword>
<comment type="caution">
    <text evidence="6">The sequence shown here is derived from an EMBL/GenBank/DDBJ whole genome shotgun (WGS) entry which is preliminary data.</text>
</comment>
<dbReference type="InterPro" id="IPR036388">
    <property type="entry name" value="WH-like_DNA-bd_sf"/>
</dbReference>
<evidence type="ECO:0000313" key="7">
    <source>
        <dbReference type="Proteomes" id="UP000254848"/>
    </source>
</evidence>
<dbReference type="SUPFAM" id="SSF46785">
    <property type="entry name" value="Winged helix' DNA-binding domain"/>
    <property type="match status" value="1"/>
</dbReference>
<dbReference type="InterPro" id="IPR058163">
    <property type="entry name" value="LysR-type_TF_proteobact-type"/>
</dbReference>
<evidence type="ECO:0000256" key="2">
    <source>
        <dbReference type="ARBA" id="ARBA00023015"/>
    </source>
</evidence>
<dbReference type="Gene3D" id="1.10.10.10">
    <property type="entry name" value="Winged helix-like DNA-binding domain superfamily/Winged helix DNA-binding domain"/>
    <property type="match status" value="1"/>
</dbReference>
<dbReference type="Pfam" id="PF00126">
    <property type="entry name" value="HTH_1"/>
    <property type="match status" value="1"/>
</dbReference>
<evidence type="ECO:0000313" key="6">
    <source>
        <dbReference type="EMBL" id="RDK97106.1"/>
    </source>
</evidence>
<dbReference type="FunFam" id="1.10.10.10:FF:000001">
    <property type="entry name" value="LysR family transcriptional regulator"/>
    <property type="match status" value="1"/>
</dbReference>
<dbReference type="InterPro" id="IPR000847">
    <property type="entry name" value="LysR_HTH_N"/>
</dbReference>
<dbReference type="Proteomes" id="UP000254848">
    <property type="component" value="Unassembled WGS sequence"/>
</dbReference>
<dbReference type="OrthoDB" id="9786526at2"/>
<keyword evidence="7" id="KW-1185">Reference proteome</keyword>
<dbReference type="Gene3D" id="3.40.190.290">
    <property type="match status" value="1"/>
</dbReference>
<evidence type="ECO:0000256" key="4">
    <source>
        <dbReference type="ARBA" id="ARBA00023163"/>
    </source>
</evidence>